<evidence type="ECO:0000313" key="10">
    <source>
        <dbReference type="EMBL" id="KAK3887490.1"/>
    </source>
</evidence>
<dbReference type="InterPro" id="IPR018625">
    <property type="entry name" value="Pet100"/>
</dbReference>
<sequence>MAIMTSCCCCLSTRTGSIGVGVICLVVSFCASVGLCFALINADEVTEQLTDSLDLYRTAIKQNMTIERFKLVESVIGLDVLIENLRTILIVALVYYALYTFASLFMTYGSCTSLRSLLLPWLVLEMVPFALQITTIIILFVFGKDDPTLAKGGVYIVSGLLNIVCFVVHVYWWMCPLAHYQSLKEEETVVQALVPPSHPIWQERVSMGGWKLEVGKMALYMSFPVVMFYIFNQPQYFESWTVKMRQELYPPLEQMHGKEIDEYIRKLHAKKEKELLKALAEEDEKMESMGK</sequence>
<evidence type="ECO:0000256" key="8">
    <source>
        <dbReference type="ARBA" id="ARBA00038077"/>
    </source>
</evidence>
<protein>
    <recommendedName>
        <fullName evidence="12">Transmembrane protein</fullName>
    </recommendedName>
</protein>
<dbReference type="PANTHER" id="PTHR33968:SF1">
    <property type="entry name" value="PROTEIN PET100 HOMOLOG, MITOCHONDRIAL"/>
    <property type="match status" value="1"/>
</dbReference>
<dbReference type="PANTHER" id="PTHR33968">
    <property type="entry name" value="PROTEIN PET100 HOMOLOG, MITOCHONDRIAL"/>
    <property type="match status" value="1"/>
</dbReference>
<comment type="subcellular location">
    <subcellularLocation>
        <location evidence="1">Membrane</location>
        <topology evidence="1">Single-pass membrane protein</topology>
    </subcellularLocation>
    <subcellularLocation>
        <location evidence="2">Mitochondrion membrane</location>
    </subcellularLocation>
</comment>
<evidence type="ECO:0000256" key="6">
    <source>
        <dbReference type="ARBA" id="ARBA00023128"/>
    </source>
</evidence>
<proteinExistence type="inferred from homology"/>
<evidence type="ECO:0000313" key="11">
    <source>
        <dbReference type="Proteomes" id="UP001286313"/>
    </source>
</evidence>
<gene>
    <name evidence="10" type="ORF">Pcinc_008403</name>
</gene>
<feature type="transmembrane region" description="Helical" evidence="9">
    <location>
        <begin position="118"/>
        <end position="142"/>
    </location>
</feature>
<keyword evidence="11" id="KW-1185">Reference proteome</keyword>
<organism evidence="10 11">
    <name type="scientific">Petrolisthes cinctipes</name>
    <name type="common">Flat porcelain crab</name>
    <dbReference type="NCBI Taxonomy" id="88211"/>
    <lineage>
        <taxon>Eukaryota</taxon>
        <taxon>Metazoa</taxon>
        <taxon>Ecdysozoa</taxon>
        <taxon>Arthropoda</taxon>
        <taxon>Crustacea</taxon>
        <taxon>Multicrustacea</taxon>
        <taxon>Malacostraca</taxon>
        <taxon>Eumalacostraca</taxon>
        <taxon>Eucarida</taxon>
        <taxon>Decapoda</taxon>
        <taxon>Pleocyemata</taxon>
        <taxon>Anomura</taxon>
        <taxon>Galatheoidea</taxon>
        <taxon>Porcellanidae</taxon>
        <taxon>Petrolisthes</taxon>
    </lineage>
</organism>
<name>A0AAE1G7F4_PETCI</name>
<accession>A0AAE1G7F4</accession>
<feature type="transmembrane region" description="Helical" evidence="9">
    <location>
        <begin position="87"/>
        <end position="106"/>
    </location>
</feature>
<evidence type="ECO:0000256" key="2">
    <source>
        <dbReference type="ARBA" id="ARBA00004325"/>
    </source>
</evidence>
<dbReference type="Proteomes" id="UP001286313">
    <property type="component" value="Unassembled WGS sequence"/>
</dbReference>
<dbReference type="EMBL" id="JAWQEG010000625">
    <property type="protein sequence ID" value="KAK3887490.1"/>
    <property type="molecule type" value="Genomic_DNA"/>
</dbReference>
<keyword evidence="4" id="KW-0809">Transit peptide</keyword>
<keyword evidence="7 9" id="KW-0472">Membrane</keyword>
<comment type="similarity">
    <text evidence="8">Belongs to the PET100 family.</text>
</comment>
<evidence type="ECO:0000256" key="1">
    <source>
        <dbReference type="ARBA" id="ARBA00004167"/>
    </source>
</evidence>
<feature type="transmembrane region" description="Helical" evidence="9">
    <location>
        <begin position="154"/>
        <end position="174"/>
    </location>
</feature>
<evidence type="ECO:0000256" key="3">
    <source>
        <dbReference type="ARBA" id="ARBA00022692"/>
    </source>
</evidence>
<dbReference type="Pfam" id="PF09803">
    <property type="entry name" value="Pet100"/>
    <property type="match status" value="1"/>
</dbReference>
<dbReference type="GO" id="GO:0051082">
    <property type="term" value="F:unfolded protein binding"/>
    <property type="evidence" value="ECO:0007669"/>
    <property type="project" value="TreeGrafter"/>
</dbReference>
<evidence type="ECO:0000256" key="7">
    <source>
        <dbReference type="ARBA" id="ARBA00023136"/>
    </source>
</evidence>
<keyword evidence="5 9" id="KW-1133">Transmembrane helix</keyword>
<dbReference type="AlphaFoldDB" id="A0AAE1G7F4"/>
<feature type="transmembrane region" description="Helical" evidence="9">
    <location>
        <begin position="20"/>
        <end position="40"/>
    </location>
</feature>
<evidence type="ECO:0000256" key="4">
    <source>
        <dbReference type="ARBA" id="ARBA00022946"/>
    </source>
</evidence>
<reference evidence="10" key="1">
    <citation type="submission" date="2023-10" db="EMBL/GenBank/DDBJ databases">
        <title>Genome assemblies of two species of porcelain crab, Petrolisthes cinctipes and Petrolisthes manimaculis (Anomura: Porcellanidae).</title>
        <authorList>
            <person name="Angst P."/>
        </authorList>
    </citation>
    <scope>NUCLEOTIDE SEQUENCE</scope>
    <source>
        <strain evidence="10">PB745_01</strain>
        <tissue evidence="10">Gill</tissue>
    </source>
</reference>
<evidence type="ECO:0000256" key="5">
    <source>
        <dbReference type="ARBA" id="ARBA00022989"/>
    </source>
</evidence>
<dbReference type="GO" id="GO:0005743">
    <property type="term" value="C:mitochondrial inner membrane"/>
    <property type="evidence" value="ECO:0007669"/>
    <property type="project" value="TreeGrafter"/>
</dbReference>
<comment type="caution">
    <text evidence="10">The sequence shown here is derived from an EMBL/GenBank/DDBJ whole genome shotgun (WGS) entry which is preliminary data.</text>
</comment>
<evidence type="ECO:0000256" key="9">
    <source>
        <dbReference type="SAM" id="Phobius"/>
    </source>
</evidence>
<dbReference type="GO" id="GO:0033617">
    <property type="term" value="P:mitochondrial respiratory chain complex IV assembly"/>
    <property type="evidence" value="ECO:0007669"/>
    <property type="project" value="InterPro"/>
</dbReference>
<keyword evidence="3 9" id="KW-0812">Transmembrane</keyword>
<evidence type="ECO:0008006" key="12">
    <source>
        <dbReference type="Google" id="ProtNLM"/>
    </source>
</evidence>
<keyword evidence="6" id="KW-0496">Mitochondrion</keyword>